<evidence type="ECO:0000256" key="1">
    <source>
        <dbReference type="ARBA" id="ARBA00006129"/>
    </source>
</evidence>
<dbReference type="InterPro" id="IPR003696">
    <property type="entry name" value="Carbtransf_dom"/>
</dbReference>
<dbReference type="STRING" id="1798410.A3H63_02240"/>
<dbReference type="InterPro" id="IPR031730">
    <property type="entry name" value="Carbam_trans_C"/>
</dbReference>
<dbReference type="AlphaFoldDB" id="A0A1G1ZRS0"/>
<dbReference type="EMBL" id="MHJM01000025">
    <property type="protein sequence ID" value="OGY67418.1"/>
    <property type="molecule type" value="Genomic_DNA"/>
</dbReference>
<dbReference type="Pfam" id="PF02543">
    <property type="entry name" value="Carbam_trans_N"/>
    <property type="match status" value="1"/>
</dbReference>
<organism evidence="4 5">
    <name type="scientific">Candidatus Harrisonbacteria bacterium RIFCSPLOWO2_02_FULL_45_10c</name>
    <dbReference type="NCBI Taxonomy" id="1798410"/>
    <lineage>
        <taxon>Bacteria</taxon>
        <taxon>Candidatus Harrisoniibacteriota</taxon>
    </lineage>
</organism>
<feature type="domain" description="Carbamoyltransferase" evidence="2">
    <location>
        <begin position="49"/>
        <end position="255"/>
    </location>
</feature>
<reference evidence="4 5" key="1">
    <citation type="journal article" date="2016" name="Nat. Commun.">
        <title>Thousands of microbial genomes shed light on interconnected biogeochemical processes in an aquifer system.</title>
        <authorList>
            <person name="Anantharaman K."/>
            <person name="Brown C.T."/>
            <person name="Hug L.A."/>
            <person name="Sharon I."/>
            <person name="Castelle C.J."/>
            <person name="Probst A.J."/>
            <person name="Thomas B.C."/>
            <person name="Singh A."/>
            <person name="Wilkins M.J."/>
            <person name="Karaoz U."/>
            <person name="Brodie E.L."/>
            <person name="Williams K.H."/>
            <person name="Hubbard S.S."/>
            <person name="Banfield J.F."/>
        </authorList>
    </citation>
    <scope>NUCLEOTIDE SEQUENCE [LARGE SCALE GENOMIC DNA]</scope>
</reference>
<dbReference type="InterPro" id="IPR043129">
    <property type="entry name" value="ATPase_NBD"/>
</dbReference>
<dbReference type="InterPro" id="IPR038152">
    <property type="entry name" value="Carbam_trans_C_sf"/>
</dbReference>
<dbReference type="CDD" id="cd24098">
    <property type="entry name" value="ASKHA_NBD_TobZ_N"/>
    <property type="match status" value="1"/>
</dbReference>
<sequence length="677" mass="77547">SVKEIDMVVGDWARIKRWHNSGPAYRKAEFDYIKLKLNIPPEKFYQVPYHHDAHAASAFYPSGFKEAAILTVDGTGSDLETQNIYYGKGDRIIPLEKGLESGIGKAYNWIGCKVLPFDRNEAPGKVMGLAPYGEKYKMKVINFQPKYDGIHTDYTELFSRLPYVKLRPSALKSAKDQKDALKPYFARAAYEIQEECERAMLHLARRAYQLTKSKNICLAGGVALNSVANKKILDQAPFENIYIQPASSDSGLPLGLCLYAYYMIDKSRPKKRFIMPNAYTGVSYNKKEIKQLLDSKKFSYTEIGEQVAGVAKLIAKNYIVGWLRGGSEYGPRALGARSILANATHPKMKEILNERVKHRESFRPFAPAVLEEDADEYFELNGYPSPYMLLVAKVKKNKQKVVPAITHVDGTARVQTVNRLQNALYYDLISEFKKLTGVPVILNTSYNVAGEPIVETPRDALITFLGTNIDYLYLEGYLISKKKNKKRAAGIREELLQERAADLERDYSHIVTKVLCRGYKKEEIQPYVDEDNKIANWWRDYRSKYELEKAAHRWLKDKSKILIIGSKNKTKLLYEYINEFADLNVVGAYYPIKEADHSGKWEAPFQKYKVLTSRQLKRASCDILLIASYRYQNQLAEQYGPLLKSKEVYKIYDNASEDLLFVLPNKWPKYREALADK</sequence>
<proteinExistence type="inferred from homology"/>
<evidence type="ECO:0008006" key="6">
    <source>
        <dbReference type="Google" id="ProtNLM"/>
    </source>
</evidence>
<comment type="similarity">
    <text evidence="1">Belongs to the NodU/CmcH family.</text>
</comment>
<dbReference type="Pfam" id="PF16861">
    <property type="entry name" value="Carbam_trans_C"/>
    <property type="match status" value="1"/>
</dbReference>
<dbReference type="Gene3D" id="3.90.870.20">
    <property type="entry name" value="Carbamoyltransferase, C-terminal domain"/>
    <property type="match status" value="1"/>
</dbReference>
<protein>
    <recommendedName>
        <fullName evidence="6">Carbamoyltransferase</fullName>
    </recommendedName>
</protein>
<evidence type="ECO:0000313" key="4">
    <source>
        <dbReference type="EMBL" id="OGY67418.1"/>
    </source>
</evidence>
<feature type="non-terminal residue" evidence="4">
    <location>
        <position position="1"/>
    </location>
</feature>
<accession>A0A1G1ZRS0</accession>
<name>A0A1G1ZRS0_9BACT</name>
<dbReference type="Gene3D" id="3.30.420.40">
    <property type="match status" value="1"/>
</dbReference>
<evidence type="ECO:0000259" key="2">
    <source>
        <dbReference type="Pfam" id="PF02543"/>
    </source>
</evidence>
<gene>
    <name evidence="4" type="ORF">A3H63_02240</name>
</gene>
<feature type="domain" description="Carbamoyltransferase C-terminal" evidence="3">
    <location>
        <begin position="311"/>
        <end position="481"/>
    </location>
</feature>
<dbReference type="PANTHER" id="PTHR34847">
    <property type="entry name" value="NODULATION PROTEIN U"/>
    <property type="match status" value="1"/>
</dbReference>
<dbReference type="InterPro" id="IPR051338">
    <property type="entry name" value="NodU/CmcH_Carbamoyltrnsfr"/>
</dbReference>
<evidence type="ECO:0000259" key="3">
    <source>
        <dbReference type="Pfam" id="PF16861"/>
    </source>
</evidence>
<dbReference type="Proteomes" id="UP000176284">
    <property type="component" value="Unassembled WGS sequence"/>
</dbReference>
<dbReference type="PANTHER" id="PTHR34847:SF1">
    <property type="entry name" value="NODULATION PROTEIN U"/>
    <property type="match status" value="1"/>
</dbReference>
<dbReference type="GO" id="GO:0003824">
    <property type="term" value="F:catalytic activity"/>
    <property type="evidence" value="ECO:0007669"/>
    <property type="project" value="InterPro"/>
</dbReference>
<dbReference type="SUPFAM" id="SSF53067">
    <property type="entry name" value="Actin-like ATPase domain"/>
    <property type="match status" value="1"/>
</dbReference>
<comment type="caution">
    <text evidence="4">The sequence shown here is derived from an EMBL/GenBank/DDBJ whole genome shotgun (WGS) entry which is preliminary data.</text>
</comment>
<evidence type="ECO:0000313" key="5">
    <source>
        <dbReference type="Proteomes" id="UP000176284"/>
    </source>
</evidence>